<feature type="domain" description="Thioredoxin" evidence="1">
    <location>
        <begin position="23"/>
        <end position="104"/>
    </location>
</feature>
<keyword evidence="3" id="KW-1185">Reference proteome</keyword>
<name>A0A3A9YRA2_9ACTN</name>
<dbReference type="Proteomes" id="UP000272474">
    <property type="component" value="Unassembled WGS sequence"/>
</dbReference>
<dbReference type="Gene3D" id="3.40.30.10">
    <property type="entry name" value="Glutaredoxin"/>
    <property type="match status" value="1"/>
</dbReference>
<organism evidence="2 3">
    <name type="scientific">Streptomyces hoynatensis</name>
    <dbReference type="NCBI Taxonomy" id="1141874"/>
    <lineage>
        <taxon>Bacteria</taxon>
        <taxon>Bacillati</taxon>
        <taxon>Actinomycetota</taxon>
        <taxon>Actinomycetes</taxon>
        <taxon>Kitasatosporales</taxon>
        <taxon>Streptomycetaceae</taxon>
        <taxon>Streptomyces</taxon>
    </lineage>
</organism>
<reference evidence="2 3" key="1">
    <citation type="journal article" date="2014" name="Int. J. Syst. Evol. Microbiol.">
        <title>Streptomyces hoynatensis sp. nov., isolated from deep marine sediment.</title>
        <authorList>
            <person name="Veyisoglu A."/>
            <person name="Sahin N."/>
        </authorList>
    </citation>
    <scope>NUCLEOTIDE SEQUENCE [LARGE SCALE GENOMIC DNA]</scope>
    <source>
        <strain evidence="2 3">KCTC 29097</strain>
    </source>
</reference>
<dbReference type="InterPro" id="IPR036249">
    <property type="entry name" value="Thioredoxin-like_sf"/>
</dbReference>
<dbReference type="EMBL" id="RBAL01000017">
    <property type="protein sequence ID" value="RKN38621.1"/>
    <property type="molecule type" value="Genomic_DNA"/>
</dbReference>
<sequence>MGERTEPDRLDAAALGVDRLGRRATLVHFSSAFCRPCRATRLVLAEVAGLVEGVRHVDVDAESRLGLVRALGITRTPTVLILAADGRIVRRATGRPRKAEVIAALGAAVSEERTPRSEDRT</sequence>
<dbReference type="OrthoDB" id="1495530at2"/>
<dbReference type="SUPFAM" id="SSF52833">
    <property type="entry name" value="Thioredoxin-like"/>
    <property type="match status" value="1"/>
</dbReference>
<comment type="caution">
    <text evidence="2">The sequence shown here is derived from an EMBL/GenBank/DDBJ whole genome shotgun (WGS) entry which is preliminary data.</text>
</comment>
<evidence type="ECO:0000313" key="3">
    <source>
        <dbReference type="Proteomes" id="UP000272474"/>
    </source>
</evidence>
<gene>
    <name evidence="2" type="ORF">D7294_24095</name>
</gene>
<dbReference type="InterPro" id="IPR013766">
    <property type="entry name" value="Thioredoxin_domain"/>
</dbReference>
<evidence type="ECO:0000259" key="1">
    <source>
        <dbReference type="Pfam" id="PF00085"/>
    </source>
</evidence>
<dbReference type="CDD" id="cd02947">
    <property type="entry name" value="TRX_family"/>
    <property type="match status" value="1"/>
</dbReference>
<protein>
    <submittedName>
        <fullName evidence="2">Thioredoxin</fullName>
    </submittedName>
</protein>
<dbReference type="RefSeq" id="WP_120683356.1">
    <property type="nucleotide sequence ID" value="NZ_RBAL01000017.1"/>
</dbReference>
<proteinExistence type="predicted"/>
<dbReference type="Pfam" id="PF00085">
    <property type="entry name" value="Thioredoxin"/>
    <property type="match status" value="1"/>
</dbReference>
<dbReference type="AlphaFoldDB" id="A0A3A9YRA2"/>
<accession>A0A3A9YRA2</accession>
<evidence type="ECO:0000313" key="2">
    <source>
        <dbReference type="EMBL" id="RKN38621.1"/>
    </source>
</evidence>